<sequence length="254" mass="29155">MVCEVGVSIASDDLNPTYYYLKVACEKRLPLSSWTTLISVNNYNPTSENDYNNPLLFSALLQDPTLVLTWDIETYSSLGLGNFFTAQNVKIASDSHWTTIICGNQVNLLKAFALYWKCLALDIQIGFNDSQYDWRFIGLKETNATTAEQMREVAEYCIIDAISCQRLMIKYKAINKYREVVFVIFISLYDSYYFAIRMKVRNLLSFSAWQEGILTSIIPCEQTETGKYSRAYIFLLVKGLENRRPVTSLDFALL</sequence>
<accession>A0A9W4T4V6</accession>
<dbReference type="OrthoDB" id="2156839at2759"/>
<dbReference type="GO" id="GO:0003676">
    <property type="term" value="F:nucleic acid binding"/>
    <property type="evidence" value="ECO:0007669"/>
    <property type="project" value="InterPro"/>
</dbReference>
<name>A0A9W4T4V6_9GLOM</name>
<dbReference type="AlphaFoldDB" id="A0A9W4T4V6"/>
<dbReference type="EMBL" id="CAMKVN010008058">
    <property type="protein sequence ID" value="CAI2192150.1"/>
    <property type="molecule type" value="Genomic_DNA"/>
</dbReference>
<organism evidence="1 2">
    <name type="scientific">Funneliformis geosporum</name>
    <dbReference type="NCBI Taxonomy" id="1117311"/>
    <lineage>
        <taxon>Eukaryota</taxon>
        <taxon>Fungi</taxon>
        <taxon>Fungi incertae sedis</taxon>
        <taxon>Mucoromycota</taxon>
        <taxon>Glomeromycotina</taxon>
        <taxon>Glomeromycetes</taxon>
        <taxon>Glomerales</taxon>
        <taxon>Glomeraceae</taxon>
        <taxon>Funneliformis</taxon>
    </lineage>
</organism>
<protein>
    <submittedName>
        <fullName evidence="1">8982_t:CDS:1</fullName>
    </submittedName>
</protein>
<reference evidence="1" key="1">
    <citation type="submission" date="2022-08" db="EMBL/GenBank/DDBJ databases">
        <authorList>
            <person name="Kallberg Y."/>
            <person name="Tangrot J."/>
            <person name="Rosling A."/>
        </authorList>
    </citation>
    <scope>NUCLEOTIDE SEQUENCE</scope>
    <source>
        <strain evidence="1">Wild A</strain>
    </source>
</reference>
<proteinExistence type="predicted"/>
<comment type="caution">
    <text evidence="1">The sequence shown here is derived from an EMBL/GenBank/DDBJ whole genome shotgun (WGS) entry which is preliminary data.</text>
</comment>
<dbReference type="Proteomes" id="UP001153678">
    <property type="component" value="Unassembled WGS sequence"/>
</dbReference>
<dbReference type="InterPro" id="IPR012337">
    <property type="entry name" value="RNaseH-like_sf"/>
</dbReference>
<dbReference type="SUPFAM" id="SSF53098">
    <property type="entry name" value="Ribonuclease H-like"/>
    <property type="match status" value="1"/>
</dbReference>
<gene>
    <name evidence="1" type="ORF">FWILDA_LOCUS15432</name>
</gene>
<dbReference type="Gene3D" id="3.30.420.10">
    <property type="entry name" value="Ribonuclease H-like superfamily/Ribonuclease H"/>
    <property type="match status" value="2"/>
</dbReference>
<dbReference type="InterPro" id="IPR036397">
    <property type="entry name" value="RNaseH_sf"/>
</dbReference>
<keyword evidence="2" id="KW-1185">Reference proteome</keyword>
<evidence type="ECO:0000313" key="2">
    <source>
        <dbReference type="Proteomes" id="UP001153678"/>
    </source>
</evidence>
<evidence type="ECO:0000313" key="1">
    <source>
        <dbReference type="EMBL" id="CAI2192150.1"/>
    </source>
</evidence>